<feature type="compositionally biased region" description="Low complexity" evidence="1">
    <location>
        <begin position="115"/>
        <end position="124"/>
    </location>
</feature>
<evidence type="ECO:0000256" key="1">
    <source>
        <dbReference type="SAM" id="MobiDB-lite"/>
    </source>
</evidence>
<dbReference type="Gene3D" id="1.25.40.10">
    <property type="entry name" value="Tetratricopeptide repeat domain"/>
    <property type="match status" value="1"/>
</dbReference>
<dbReference type="EMBL" id="JAFEJA010000004">
    <property type="protein sequence ID" value="MBM9624838.1"/>
    <property type="molecule type" value="Genomic_DNA"/>
</dbReference>
<accession>A0ABS2V5H6</accession>
<gene>
    <name evidence="2" type="ORF">JE024_40710</name>
</gene>
<organism evidence="2 3">
    <name type="scientific">Streptomyces zhihengii</name>
    <dbReference type="NCBI Taxonomy" id="1818004"/>
    <lineage>
        <taxon>Bacteria</taxon>
        <taxon>Bacillati</taxon>
        <taxon>Actinomycetota</taxon>
        <taxon>Actinomycetes</taxon>
        <taxon>Kitasatosporales</taxon>
        <taxon>Streptomycetaceae</taxon>
        <taxon>Streptomyces</taxon>
    </lineage>
</organism>
<keyword evidence="2" id="KW-0614">Plasmid</keyword>
<sequence length="623" mass="67276">MTTGDDELAGGLAALARDLAILRIENGNPSLRTIEREAPANRPLSPSAVSEVLNGKRLPRIDFLMALVHTLITHGSGGRPPQRRDPRLDAWRVRWRELQLLQATHRLSLPPAAPTGPAGALAEPAAEDGTADTSPPADDASAEKTPRPAVPVSGTDHPVALRHDEVRVFVAMPGSTMGDTAGWSSIPEIRRRLLEPVATRIGEILGRPATLVVEKEKTATGAVHRSMFAEALDADVYIADLTGGNANVYLELGVRWALRDGVTVPISQDVGDVRFNASSSRVIPYGPMPDQLADAIRRIADAAASGLRDPRRVDSPVRDGADLVVVERAELEGLRHEIRGLREAQAEDLVEAALRSSSKARRIELLRLAVARNPASWRGYFELGVALRTDGWYDEAEDRLRTAVTLKEDFAPAWREIGLTLSKGGAPGDDGPRYEAATQAFDRALALDGDDPETWANLGGLHRRRARTSDVFDETALEKALVCYRKASRLSGNSTYPLMNTARVQLLLSAVRHEDLTPVVERLRQLHHLALFAVHDSEGRDPWALFDLADTLLLTGRGDEGLTELDKAIARLGPTERDVAIASVAEPFRDLLRVADRLPAGTADAVRSALAVCAAAATPSAGP</sequence>
<geneLocation type="plasmid" evidence="2">
    <name>unnamed2</name>
</geneLocation>
<evidence type="ECO:0000313" key="3">
    <source>
        <dbReference type="Proteomes" id="UP000664109"/>
    </source>
</evidence>
<dbReference type="InterPro" id="IPR011990">
    <property type="entry name" value="TPR-like_helical_dom_sf"/>
</dbReference>
<dbReference type="RefSeq" id="WP_205379018.1">
    <property type="nucleotide sequence ID" value="NZ_JAFEJA010000004.1"/>
</dbReference>
<keyword evidence="3" id="KW-1185">Reference proteome</keyword>
<dbReference type="Proteomes" id="UP000664109">
    <property type="component" value="Unassembled WGS sequence"/>
</dbReference>
<evidence type="ECO:0000313" key="2">
    <source>
        <dbReference type="EMBL" id="MBM9624838.1"/>
    </source>
</evidence>
<name>A0ABS2V5H6_9ACTN</name>
<feature type="region of interest" description="Disordered" evidence="1">
    <location>
        <begin position="106"/>
        <end position="156"/>
    </location>
</feature>
<dbReference type="Pfam" id="PF20308">
    <property type="entry name" value="TPR-S"/>
    <property type="match status" value="1"/>
</dbReference>
<dbReference type="InterPro" id="IPR046880">
    <property type="entry name" value="TPR-S"/>
</dbReference>
<dbReference type="SUPFAM" id="SSF48452">
    <property type="entry name" value="TPR-like"/>
    <property type="match status" value="1"/>
</dbReference>
<reference evidence="2 3" key="1">
    <citation type="journal article" date="2016" name="Arch. Microbiol.">
        <title>Streptomyces zhihengii sp. nov., isolated from rhizospheric soil of Psammosilene tunicoides.</title>
        <authorList>
            <person name="Huang M.J."/>
            <person name="Fei J.J."/>
            <person name="Salam N."/>
            <person name="Kim C.J."/>
            <person name="Hozzein W.N."/>
            <person name="Xiao M."/>
            <person name="Huang H.Q."/>
            <person name="Li W.J."/>
        </authorList>
    </citation>
    <scope>NUCLEOTIDE SEQUENCE [LARGE SCALE GENOMIC DNA]</scope>
    <source>
        <strain evidence="2 3">YIM T102</strain>
    </source>
</reference>
<comment type="caution">
    <text evidence="2">The sequence shown here is derived from an EMBL/GenBank/DDBJ whole genome shotgun (WGS) entry which is preliminary data.</text>
</comment>
<protein>
    <submittedName>
        <fullName evidence="2">Tetratricopeptide repeat protein</fullName>
    </submittedName>
</protein>
<proteinExistence type="predicted"/>